<keyword evidence="7" id="KW-1185">Reference proteome</keyword>
<gene>
    <name evidence="6" type="ORF">ENC19_08645</name>
</gene>
<dbReference type="GO" id="GO:0045892">
    <property type="term" value="P:negative regulation of DNA-templated transcription"/>
    <property type="evidence" value="ECO:0007669"/>
    <property type="project" value="InterPro"/>
</dbReference>
<dbReference type="InterPro" id="IPR004111">
    <property type="entry name" value="Repressor_TetR_C"/>
</dbReference>
<evidence type="ECO:0000256" key="3">
    <source>
        <dbReference type="ARBA" id="ARBA00023163"/>
    </source>
</evidence>
<dbReference type="InterPro" id="IPR001647">
    <property type="entry name" value="HTH_TetR"/>
</dbReference>
<comment type="caution">
    <text evidence="6">The sequence shown here is derived from an EMBL/GenBank/DDBJ whole genome shotgun (WGS) entry which is preliminary data.</text>
</comment>
<evidence type="ECO:0000313" key="7">
    <source>
        <dbReference type="Proteomes" id="UP000478148"/>
    </source>
</evidence>
<dbReference type="Pfam" id="PF02909">
    <property type="entry name" value="TetR_C_1"/>
    <property type="match status" value="1"/>
</dbReference>
<feature type="domain" description="HTH tetR-type" evidence="5">
    <location>
        <begin position="9"/>
        <end position="69"/>
    </location>
</feature>
<dbReference type="AlphaFoldDB" id="A0A6M1L3U8"/>
<dbReference type="PANTHER" id="PTHR30055:SF151">
    <property type="entry name" value="TRANSCRIPTIONAL REGULATORY PROTEIN"/>
    <property type="match status" value="1"/>
</dbReference>
<dbReference type="PANTHER" id="PTHR30055">
    <property type="entry name" value="HTH-TYPE TRANSCRIPTIONAL REGULATOR RUTR"/>
    <property type="match status" value="1"/>
</dbReference>
<dbReference type="PROSITE" id="PS50977">
    <property type="entry name" value="HTH_TETR_2"/>
    <property type="match status" value="1"/>
</dbReference>
<dbReference type="InterPro" id="IPR050109">
    <property type="entry name" value="HTH-type_TetR-like_transc_reg"/>
</dbReference>
<keyword evidence="1" id="KW-0805">Transcription regulation</keyword>
<protein>
    <submittedName>
        <fullName evidence="6">TetR family transcriptional regulator</fullName>
    </submittedName>
</protein>
<dbReference type="GO" id="GO:0003700">
    <property type="term" value="F:DNA-binding transcription factor activity"/>
    <property type="evidence" value="ECO:0007669"/>
    <property type="project" value="TreeGrafter"/>
</dbReference>
<sequence>MGARKRREPLSRDRALAAAIALVDAEGMPALTMRRLAADLGVEAMSLYHHLPGKEGLLDGLVDAVVAEIATVATQAETAAAGGDWRTRLRLRFLAARTVMLRHPWAPALLTARSTIPAGVYGYYEGILATLIDGGFSYRIAHRALHAFGSLALGFAQEVFQPGAGEEVDAEAAEAELAELSARLPHLAAMVAAELHDATDPTLGWCDSQTEFEFTLDLLFDGLEQARDAAGPAHRETPALPL</sequence>
<dbReference type="Gene3D" id="1.10.10.60">
    <property type="entry name" value="Homeodomain-like"/>
    <property type="match status" value="1"/>
</dbReference>
<dbReference type="SUPFAM" id="SSF48498">
    <property type="entry name" value="Tetracyclin repressor-like, C-terminal domain"/>
    <property type="match status" value="1"/>
</dbReference>
<name>A0A6M1L3U8_9ACTN</name>
<dbReference type="InterPro" id="IPR036271">
    <property type="entry name" value="Tet_transcr_reg_TetR-rel_C_sf"/>
</dbReference>
<dbReference type="EMBL" id="SAIY01000002">
    <property type="protein sequence ID" value="NGM12720.1"/>
    <property type="molecule type" value="Genomic_DNA"/>
</dbReference>
<dbReference type="Gene3D" id="1.10.357.10">
    <property type="entry name" value="Tetracycline Repressor, domain 2"/>
    <property type="match status" value="1"/>
</dbReference>
<dbReference type="RefSeq" id="WP_164446600.1">
    <property type="nucleotide sequence ID" value="NZ_SAIY01000002.1"/>
</dbReference>
<accession>A0A6M1L3U8</accession>
<evidence type="ECO:0000259" key="5">
    <source>
        <dbReference type="PROSITE" id="PS50977"/>
    </source>
</evidence>
<dbReference type="Proteomes" id="UP000478148">
    <property type="component" value="Unassembled WGS sequence"/>
</dbReference>
<keyword evidence="3" id="KW-0804">Transcription</keyword>
<feature type="DNA-binding region" description="H-T-H motif" evidence="4">
    <location>
        <begin position="32"/>
        <end position="51"/>
    </location>
</feature>
<reference evidence="6 7" key="1">
    <citation type="submission" date="2020-02" db="EMBL/GenBank/DDBJ databases">
        <title>Draft Genome Sequence of Verrucosispora sp. Strain CWR15, Isolated from Gulf of Mexico Sponge.</title>
        <authorList>
            <person name="Kennedy S.J."/>
            <person name="Cella E."/>
            <person name="Azarian T."/>
            <person name="Baker B.J."/>
            <person name="Shaw L.N."/>
        </authorList>
    </citation>
    <scope>NUCLEOTIDE SEQUENCE [LARGE SCALE GENOMIC DNA]</scope>
    <source>
        <strain evidence="6 7">CWR15</strain>
    </source>
</reference>
<evidence type="ECO:0000256" key="4">
    <source>
        <dbReference type="PROSITE-ProRule" id="PRU00335"/>
    </source>
</evidence>
<keyword evidence="2 4" id="KW-0238">DNA-binding</keyword>
<evidence type="ECO:0000313" key="6">
    <source>
        <dbReference type="EMBL" id="NGM12720.1"/>
    </source>
</evidence>
<evidence type="ECO:0000256" key="1">
    <source>
        <dbReference type="ARBA" id="ARBA00023015"/>
    </source>
</evidence>
<evidence type="ECO:0000256" key="2">
    <source>
        <dbReference type="ARBA" id="ARBA00023125"/>
    </source>
</evidence>
<dbReference type="InterPro" id="IPR009057">
    <property type="entry name" value="Homeodomain-like_sf"/>
</dbReference>
<dbReference type="SUPFAM" id="SSF46689">
    <property type="entry name" value="Homeodomain-like"/>
    <property type="match status" value="1"/>
</dbReference>
<dbReference type="Pfam" id="PF00440">
    <property type="entry name" value="TetR_N"/>
    <property type="match status" value="1"/>
</dbReference>
<proteinExistence type="predicted"/>
<organism evidence="6 7">
    <name type="scientific">Verrucosispora sioxanthis</name>
    <dbReference type="NCBI Taxonomy" id="2499994"/>
    <lineage>
        <taxon>Bacteria</taxon>
        <taxon>Bacillati</taxon>
        <taxon>Actinomycetota</taxon>
        <taxon>Actinomycetes</taxon>
        <taxon>Micromonosporales</taxon>
        <taxon>Micromonosporaceae</taxon>
        <taxon>Micromonospora</taxon>
    </lineage>
</organism>
<dbReference type="GO" id="GO:0000976">
    <property type="term" value="F:transcription cis-regulatory region binding"/>
    <property type="evidence" value="ECO:0007669"/>
    <property type="project" value="TreeGrafter"/>
</dbReference>